<organism evidence="1 2">
    <name type="scientific">Ceratopteris richardii</name>
    <name type="common">Triangle waterfern</name>
    <dbReference type="NCBI Taxonomy" id="49495"/>
    <lineage>
        <taxon>Eukaryota</taxon>
        <taxon>Viridiplantae</taxon>
        <taxon>Streptophyta</taxon>
        <taxon>Embryophyta</taxon>
        <taxon>Tracheophyta</taxon>
        <taxon>Polypodiopsida</taxon>
        <taxon>Polypodiidae</taxon>
        <taxon>Polypodiales</taxon>
        <taxon>Pteridineae</taxon>
        <taxon>Pteridaceae</taxon>
        <taxon>Parkerioideae</taxon>
        <taxon>Ceratopteris</taxon>
    </lineage>
</organism>
<accession>A0A8T2UCG6</accession>
<dbReference type="PANTHER" id="PTHR31865:SF3">
    <property type="entry name" value="PHOSPHODIESTERASE EPSILON-1, PUTATIVE (DUF1685)-RELATED"/>
    <property type="match status" value="1"/>
</dbReference>
<protein>
    <submittedName>
        <fullName evidence="1">Uncharacterized protein</fullName>
    </submittedName>
</protein>
<evidence type="ECO:0000313" key="1">
    <source>
        <dbReference type="EMBL" id="KAH7433112.1"/>
    </source>
</evidence>
<name>A0A8T2UCG6_CERRI</name>
<dbReference type="Pfam" id="PF07939">
    <property type="entry name" value="DUF1685"/>
    <property type="match status" value="1"/>
</dbReference>
<dbReference type="PANTHER" id="PTHR31865">
    <property type="entry name" value="OSJNBA0071G03.3 PROTEIN"/>
    <property type="match status" value="1"/>
</dbReference>
<evidence type="ECO:0000313" key="2">
    <source>
        <dbReference type="Proteomes" id="UP000825935"/>
    </source>
</evidence>
<dbReference type="OrthoDB" id="1918709at2759"/>
<dbReference type="InterPro" id="IPR012881">
    <property type="entry name" value="DUF1685"/>
</dbReference>
<sequence length="284" mass="32175">MHTARKPTLSISMMTLRWTTIKDQQELGAVHFCFGEDAPTGSVDHYQERRVFVDVLQGHGYGSDGSLHSDKNHQGYPLYSFDEHGLAFRTGAAPYSISKGGSNISRSRKRMKIWTSLRETRLTKAWERKRELMLSEHMVNGKKSEMSGFATRSHSDHDIAGGHGACLDQSRFYSRSLMDADFEELRGCFDLGFRFDHRSVSELYDTFPALKVYHAVAQAVRGSPNNTSLNSLLNESSRRCSFLSPDRSWRIASPGDDPEDVKGRLRHWAQAVACDPRLFHRSIS</sequence>
<keyword evidence="2" id="KW-1185">Reference proteome</keyword>
<dbReference type="EMBL" id="CM035412">
    <property type="protein sequence ID" value="KAH7433112.1"/>
    <property type="molecule type" value="Genomic_DNA"/>
</dbReference>
<gene>
    <name evidence="1" type="ORF">KP509_07G055300</name>
</gene>
<dbReference type="AlphaFoldDB" id="A0A8T2UCG6"/>
<proteinExistence type="predicted"/>
<reference evidence="1" key="1">
    <citation type="submission" date="2021-08" db="EMBL/GenBank/DDBJ databases">
        <title>WGS assembly of Ceratopteris richardii.</title>
        <authorList>
            <person name="Marchant D.B."/>
            <person name="Chen G."/>
            <person name="Jenkins J."/>
            <person name="Shu S."/>
            <person name="Leebens-Mack J."/>
            <person name="Grimwood J."/>
            <person name="Schmutz J."/>
            <person name="Soltis P."/>
            <person name="Soltis D."/>
            <person name="Chen Z.-H."/>
        </authorList>
    </citation>
    <scope>NUCLEOTIDE SEQUENCE</scope>
    <source>
        <strain evidence="1">Whitten #5841</strain>
        <tissue evidence="1">Leaf</tissue>
    </source>
</reference>
<dbReference type="Proteomes" id="UP000825935">
    <property type="component" value="Chromosome 7"/>
</dbReference>
<comment type="caution">
    <text evidence="1">The sequence shown here is derived from an EMBL/GenBank/DDBJ whole genome shotgun (WGS) entry which is preliminary data.</text>
</comment>